<evidence type="ECO:0000313" key="2">
    <source>
        <dbReference type="EMBL" id="KAL3757971.1"/>
    </source>
</evidence>
<dbReference type="InterPro" id="IPR003107">
    <property type="entry name" value="HAT"/>
</dbReference>
<feature type="compositionally biased region" description="Polar residues" evidence="1">
    <location>
        <begin position="781"/>
        <end position="795"/>
    </location>
</feature>
<evidence type="ECO:0000313" key="3">
    <source>
        <dbReference type="Proteomes" id="UP001530293"/>
    </source>
</evidence>
<dbReference type="PANTHER" id="PTHR44917:SF1">
    <property type="entry name" value="PROTEIN HIGH CHLOROPHYLL FLUORESCENT 107"/>
    <property type="match status" value="1"/>
</dbReference>
<name>A0ABD3M7L0_9STRA</name>
<keyword evidence="3" id="KW-1185">Reference proteome</keyword>
<feature type="region of interest" description="Disordered" evidence="1">
    <location>
        <begin position="126"/>
        <end position="206"/>
    </location>
</feature>
<feature type="region of interest" description="Disordered" evidence="1">
    <location>
        <begin position="891"/>
        <end position="979"/>
    </location>
</feature>
<feature type="region of interest" description="Disordered" evidence="1">
    <location>
        <begin position="1611"/>
        <end position="1635"/>
    </location>
</feature>
<dbReference type="EMBL" id="JALLBG020000245">
    <property type="protein sequence ID" value="KAL3757971.1"/>
    <property type="molecule type" value="Genomic_DNA"/>
</dbReference>
<gene>
    <name evidence="2" type="ORF">ACHAWU_006029</name>
</gene>
<evidence type="ECO:0000256" key="1">
    <source>
        <dbReference type="SAM" id="MobiDB-lite"/>
    </source>
</evidence>
<dbReference type="Gene3D" id="1.25.40.10">
    <property type="entry name" value="Tetratricopeptide repeat domain"/>
    <property type="match status" value="2"/>
</dbReference>
<feature type="compositionally biased region" description="Polar residues" evidence="1">
    <location>
        <begin position="1611"/>
        <end position="1621"/>
    </location>
</feature>
<feature type="region of interest" description="Disordered" evidence="1">
    <location>
        <begin position="311"/>
        <end position="344"/>
    </location>
</feature>
<reference evidence="2 3" key="1">
    <citation type="submission" date="2024-10" db="EMBL/GenBank/DDBJ databases">
        <title>Updated reference genomes for cyclostephanoid diatoms.</title>
        <authorList>
            <person name="Roberts W.R."/>
            <person name="Alverson A.J."/>
        </authorList>
    </citation>
    <scope>NUCLEOTIDE SEQUENCE [LARGE SCALE GENOMIC DNA]</scope>
    <source>
        <strain evidence="2 3">AJA232-27</strain>
    </source>
</reference>
<organism evidence="2 3">
    <name type="scientific">Discostella pseudostelligera</name>
    <dbReference type="NCBI Taxonomy" id="259834"/>
    <lineage>
        <taxon>Eukaryota</taxon>
        <taxon>Sar</taxon>
        <taxon>Stramenopiles</taxon>
        <taxon>Ochrophyta</taxon>
        <taxon>Bacillariophyta</taxon>
        <taxon>Coscinodiscophyceae</taxon>
        <taxon>Thalassiosirophycidae</taxon>
        <taxon>Stephanodiscales</taxon>
        <taxon>Stephanodiscaceae</taxon>
        <taxon>Discostella</taxon>
    </lineage>
</organism>
<feature type="compositionally biased region" description="Low complexity" evidence="1">
    <location>
        <begin position="311"/>
        <end position="338"/>
    </location>
</feature>
<feature type="compositionally biased region" description="Low complexity" evidence="1">
    <location>
        <begin position="126"/>
        <end position="145"/>
    </location>
</feature>
<comment type="caution">
    <text evidence="2">The sequence shown here is derived from an EMBL/GenBank/DDBJ whole genome shotgun (WGS) entry which is preliminary data.</text>
</comment>
<feature type="region of interest" description="Disordered" evidence="1">
    <location>
        <begin position="721"/>
        <end position="855"/>
    </location>
</feature>
<proteinExistence type="predicted"/>
<dbReference type="SUPFAM" id="SSF48452">
    <property type="entry name" value="TPR-like"/>
    <property type="match status" value="2"/>
</dbReference>
<dbReference type="InterPro" id="IPR011990">
    <property type="entry name" value="TPR-like_helical_dom_sf"/>
</dbReference>
<feature type="compositionally biased region" description="Polar residues" evidence="1">
    <location>
        <begin position="740"/>
        <end position="753"/>
    </location>
</feature>
<feature type="region of interest" description="Disordered" evidence="1">
    <location>
        <begin position="233"/>
        <end position="253"/>
    </location>
</feature>
<sequence length="1697" mass="188941">MTMTAKQQPTPADTTRALATSASKKCIGNNDAKHATPAAPATPLVDDGVRHSAVDNINIDNNDDDVEEEEMISLGLSASGNMNDDGNGNGSDVVVGVDGSSSRTKAMVGNNRKSVLPATPAAASSSVVYSQQHAHNGGNNYEGYGPPMRRTPGPGSSVAHQARHRRTPGAGQNGHNDEDELDRSHARTPIMSGGGGNRPGKTPHKLSLLSSSIATPSTKPQQYSNAVVETPNLSYSNHKGRSSTTTQHPPPQRQLYTPAHFTLAKNAELHIMDHHRSDAFSPATIRMTDSLEKILTDDDDFLDSRHRLIQQQQQTNNNAQQSSSSSTTITNQTMTSANNNGNAAIFDPYAKEQDANDGAFRRIQSTGYDSADDEIKDLDLSNIQETDNTATQKVVVEEEDEEEEEAEISQINDNEDIDGEISQIIDNENIDGDEDEAKSNVSISRPKPLNFNRPVWPSSAGSFLTVSASSGGAFKPAKRVGVSTTTTPRPQRTLPRHAAQAYPSIGAHHPNHTREGLYYPPHQPQQGYFGHPQGEGRVDIGMEHLHPQHAASNMMFNEHQSRLHLHYSHDQSHHPYGPMHQHHHSSQNYHLSPLPSPQHLGYANIPPMGVVSPLTLPPDYSQGHGTYDYHTHANPSVLGRGSHPHHVMHNQNVHGAGGMGGNIWWRGSQPGHHDGFINNSVTSHHPHHDHLQQQGGMGMMPVAGHTSPDFSYHEMMGVTPPFNLPHHHNNMFPRGPPPTSTNYPRPNQHQQKMSPGYHHTGAARPRAKSKENNGPRVNNYYRKSQSPSPTMQQGSPDGRSMRPRKDSTASANSAFSGEDEMGDAYYAETLSPPNSSSTSVVRKSIPRLNTNSSSDDVIERNDWFYHANRNNNLSYPSKESRIDGAYFQHQSMETPQRMRKGSNELPEGLGGSNNRVRLCSVEEVQQREPSAPSVQSPRSRLHPCPDHPPYRYGEDGRRNKDGTDNEDKQSRGEFVLESPSERQAFKEFGKQFRLKKNESLAVARDYALACLSESNRDVFLPSSLHWRVHLELADLAKRLNQVNTARSHYRQACALQPHASQGWLEHSKLEEESGNLRKCASILQEGLSHCTANENLLIMAIKFYERMGELDQARQILSRLKHFSIDKSWKTMLEGAMLEARAGRYSMAREVLKFLTHNIPWYGPLYLAHTKLERDYGSPAEAFSIVERGLKELPRYGPLYFQAFRLVEKEDLSQNKYDLPRTTEMISRADSISRELLWKVHLEAAQMHERAAERAAECDPKNFDIKLALQSTRRSYAKAIALCPPNLSWKVWLSSGRTELSCGNVKGARELFFRAHESVSDKGQSTVLLECARLEEYCGDLALSRSILCKARQQFGNSDWKVWLSAVNLESRCGLRERAKSFAQDALNIHRGTGRLWAALIQLCHDDGELYQTNILKCALQAVPKSGEVWCEGARIYLNPFSPTFDLQSASRHLYFAARFTPQYGDSFIEHLRLHMIDQWLIPLADPFINTMYDAFVSCGTMSMEESHKLVAEHTRKAAGVMKNKCSAASLITKNVLDTSDLELRCSSADPNYGHLWFLYRNSPIDTAREVISQAKIVMADSIIDYSYLYIAAIVRRAGLLMLIELQAEQGTGSDNNNNAKPSMPSAQGLPHPNSHNWEDVVDRHVRFAPTLNDMLPDIEVGSILFTSGCAGDYHNWEKLSLTERRRILFGSDSLLN</sequence>
<feature type="compositionally biased region" description="Polar residues" evidence="1">
    <location>
        <begin position="233"/>
        <end position="247"/>
    </location>
</feature>
<dbReference type="SMART" id="SM00386">
    <property type="entry name" value="HAT"/>
    <property type="match status" value="7"/>
</dbReference>
<dbReference type="InterPro" id="IPR044624">
    <property type="entry name" value="Mbb1-like"/>
</dbReference>
<dbReference type="Proteomes" id="UP001530293">
    <property type="component" value="Unassembled WGS sequence"/>
</dbReference>
<accession>A0ABD3M7L0</accession>
<feature type="compositionally biased region" description="Basic and acidic residues" evidence="1">
    <location>
        <begin position="943"/>
        <end position="971"/>
    </location>
</feature>
<feature type="region of interest" description="Disordered" evidence="1">
    <location>
        <begin position="25"/>
        <end position="46"/>
    </location>
</feature>
<feature type="compositionally biased region" description="Polar residues" evidence="1">
    <location>
        <begin position="831"/>
        <end position="855"/>
    </location>
</feature>
<dbReference type="PANTHER" id="PTHR44917">
    <property type="entry name" value="PROTEIN HIGH CHLOROPHYLL FLUORESCENT 107"/>
    <property type="match status" value="1"/>
</dbReference>
<protein>
    <submittedName>
        <fullName evidence="2">Uncharacterized protein</fullName>
    </submittedName>
</protein>